<feature type="domain" description="Yeast cell wall synthesis Kre9/Knh1 C-terminal" evidence="3">
    <location>
        <begin position="178"/>
        <end position="257"/>
    </location>
</feature>
<protein>
    <submittedName>
        <fullName evidence="5">Uncharacterized protein</fullName>
    </submittedName>
</protein>
<evidence type="ECO:0000256" key="1">
    <source>
        <dbReference type="ARBA" id="ARBA00022729"/>
    </source>
</evidence>
<dbReference type="AlphaFoldDB" id="A0A0D2DXZ2"/>
<dbReference type="OrthoDB" id="2432613at2759"/>
<dbReference type="GeneID" id="27359687"/>
<evidence type="ECO:0000313" key="5">
    <source>
        <dbReference type="EMBL" id="KIW40409.1"/>
    </source>
</evidence>
<dbReference type="STRING" id="215243.A0A0D2DXZ2"/>
<dbReference type="GO" id="GO:0006078">
    <property type="term" value="P:(1-&gt;6)-beta-D-glucan biosynthetic process"/>
    <property type="evidence" value="ECO:0007669"/>
    <property type="project" value="InterPro"/>
</dbReference>
<organism evidence="5 6">
    <name type="scientific">Exophiala oligosperma</name>
    <dbReference type="NCBI Taxonomy" id="215243"/>
    <lineage>
        <taxon>Eukaryota</taxon>
        <taxon>Fungi</taxon>
        <taxon>Dikarya</taxon>
        <taxon>Ascomycota</taxon>
        <taxon>Pezizomycotina</taxon>
        <taxon>Eurotiomycetes</taxon>
        <taxon>Chaetothyriomycetidae</taxon>
        <taxon>Chaetothyriales</taxon>
        <taxon>Herpotrichiellaceae</taxon>
        <taxon>Exophiala</taxon>
    </lineage>
</organism>
<dbReference type="InterPro" id="IPR045328">
    <property type="entry name" value="Kre9/Knh1"/>
</dbReference>
<dbReference type="GO" id="GO:0005576">
    <property type="term" value="C:extracellular region"/>
    <property type="evidence" value="ECO:0007669"/>
    <property type="project" value="TreeGrafter"/>
</dbReference>
<proteinExistence type="predicted"/>
<accession>A0A0D2DXZ2</accession>
<dbReference type="PANTHER" id="PTHR28154:SF1">
    <property type="entry name" value="CELL WALL SYNTHESIS PROTEIN KNH1-RELATED"/>
    <property type="match status" value="1"/>
</dbReference>
<name>A0A0D2DXZ2_9EURO</name>
<dbReference type="Proteomes" id="UP000053342">
    <property type="component" value="Unassembled WGS sequence"/>
</dbReference>
<gene>
    <name evidence="5" type="ORF">PV06_07613</name>
</gene>
<reference evidence="5 6" key="1">
    <citation type="submission" date="2015-01" db="EMBL/GenBank/DDBJ databases">
        <title>The Genome Sequence of Exophiala oligosperma CBS72588.</title>
        <authorList>
            <consortium name="The Broad Institute Genomics Platform"/>
            <person name="Cuomo C."/>
            <person name="de Hoog S."/>
            <person name="Gorbushina A."/>
            <person name="Stielow B."/>
            <person name="Teixiera M."/>
            <person name="Abouelleil A."/>
            <person name="Chapman S.B."/>
            <person name="Priest M."/>
            <person name="Young S.K."/>
            <person name="Wortman J."/>
            <person name="Nusbaum C."/>
            <person name="Birren B."/>
        </authorList>
    </citation>
    <scope>NUCLEOTIDE SEQUENCE [LARGE SCALE GENOMIC DNA]</scope>
    <source>
        <strain evidence="5 6">CBS 72588</strain>
    </source>
</reference>
<feature type="chain" id="PRO_5002256230" evidence="2">
    <location>
        <begin position="20"/>
        <end position="269"/>
    </location>
</feature>
<dbReference type="RefSeq" id="XP_016260625.1">
    <property type="nucleotide sequence ID" value="XM_016408871.1"/>
</dbReference>
<dbReference type="HOGENOM" id="CLU_063732_0_0_1"/>
<feature type="signal peptide" evidence="2">
    <location>
        <begin position="1"/>
        <end position="19"/>
    </location>
</feature>
<evidence type="ECO:0000256" key="2">
    <source>
        <dbReference type="SAM" id="SignalP"/>
    </source>
</evidence>
<keyword evidence="6" id="KW-1185">Reference proteome</keyword>
<evidence type="ECO:0000313" key="6">
    <source>
        <dbReference type="Proteomes" id="UP000053342"/>
    </source>
</evidence>
<dbReference type="Pfam" id="PF05390">
    <property type="entry name" value="Kre9_KNH1_C"/>
    <property type="match status" value="1"/>
</dbReference>
<dbReference type="PANTHER" id="PTHR28154">
    <property type="entry name" value="CELL WALL SYNTHESIS PROTEIN KNH1-RELATED"/>
    <property type="match status" value="1"/>
</dbReference>
<sequence>MILRSILLVAASLLSFALADVEVTSPAAGASLSGLELTVEWKDSGDTPKLADLASYQLFLCAGGNDADDYIQLATLVTTGDFAKGNSVTATLTAGVGGNVQNAYFLKFISAATGGTVVNFSNRFSLTSMTGTFPAAVTTGLKSVTGTKGPVTQNNIQSAQNPAAGAGGADAAPANGNSVYSVPYTLQTGTIRYAPMPPRAPTKITAKAASPQWPTSAYTVYKSNVGTPNAVTTHTEVLTFSVSSREATVAAAAQPTDAALQKFLNRWKD</sequence>
<evidence type="ECO:0000259" key="4">
    <source>
        <dbReference type="Pfam" id="PF10342"/>
    </source>
</evidence>
<dbReference type="InterPro" id="IPR018466">
    <property type="entry name" value="Kre9/Knh1-like_N"/>
</dbReference>
<evidence type="ECO:0000259" key="3">
    <source>
        <dbReference type="Pfam" id="PF05390"/>
    </source>
</evidence>
<dbReference type="Pfam" id="PF10342">
    <property type="entry name" value="Kre9_KNH"/>
    <property type="match status" value="1"/>
</dbReference>
<feature type="domain" description="Yeast cell wall synthesis Kre9/Knh1-like N-terminal" evidence="4">
    <location>
        <begin position="25"/>
        <end position="126"/>
    </location>
</feature>
<dbReference type="EMBL" id="KN847338">
    <property type="protein sequence ID" value="KIW40409.1"/>
    <property type="molecule type" value="Genomic_DNA"/>
</dbReference>
<dbReference type="InterPro" id="IPR008659">
    <property type="entry name" value="Kre9/Knh1_C"/>
</dbReference>
<dbReference type="GO" id="GO:0031505">
    <property type="term" value="P:fungal-type cell wall organization"/>
    <property type="evidence" value="ECO:0007669"/>
    <property type="project" value="TreeGrafter"/>
</dbReference>
<dbReference type="GO" id="GO:0042546">
    <property type="term" value="P:cell wall biogenesis"/>
    <property type="evidence" value="ECO:0007669"/>
    <property type="project" value="InterPro"/>
</dbReference>
<keyword evidence="1 2" id="KW-0732">Signal</keyword>
<dbReference type="VEuPathDB" id="FungiDB:PV06_07613"/>